<evidence type="ECO:0000256" key="5">
    <source>
        <dbReference type="SAM" id="Phobius"/>
    </source>
</evidence>
<dbReference type="InterPro" id="IPR011701">
    <property type="entry name" value="MFS"/>
</dbReference>
<dbReference type="InterPro" id="IPR036259">
    <property type="entry name" value="MFS_trans_sf"/>
</dbReference>
<dbReference type="GO" id="GO:0016020">
    <property type="term" value="C:membrane"/>
    <property type="evidence" value="ECO:0007669"/>
    <property type="project" value="UniProtKB-SubCell"/>
</dbReference>
<feature type="domain" description="Major facilitator superfamily (MFS) profile" evidence="6">
    <location>
        <begin position="1"/>
        <end position="181"/>
    </location>
</feature>
<dbReference type="PANTHER" id="PTHR11662:SF399">
    <property type="entry name" value="FI19708P1-RELATED"/>
    <property type="match status" value="1"/>
</dbReference>
<dbReference type="GO" id="GO:0022857">
    <property type="term" value="F:transmembrane transporter activity"/>
    <property type="evidence" value="ECO:0007669"/>
    <property type="project" value="InterPro"/>
</dbReference>
<dbReference type="AlphaFoldDB" id="A0AAV4UMJ6"/>
<dbReference type="GO" id="GO:0006820">
    <property type="term" value="P:monoatomic anion transport"/>
    <property type="evidence" value="ECO:0007669"/>
    <property type="project" value="TreeGrafter"/>
</dbReference>
<proteinExistence type="predicted"/>
<comment type="caution">
    <text evidence="7">The sequence shown here is derived from an EMBL/GenBank/DDBJ whole genome shotgun (WGS) entry which is preliminary data.</text>
</comment>
<name>A0AAV4UMJ6_CAEEX</name>
<sequence length="181" mass="19970">MEFTRARLRPWGWFPWILPRYHTGFEALQNDPGAACVALYSSILTSITTLVTPICATWHVNMMIAILLIRGVGQGCLFVSLFDLMAKWFPRKERGLLSTFVISGYSLGSTVASAVTGCICDMPSMGWSGVFYIFGGFGVLHAVLTIYLLYESPKDHPRISSAELVYLSDNEECGSNSNLIG</sequence>
<dbReference type="Pfam" id="PF07690">
    <property type="entry name" value="MFS_1"/>
    <property type="match status" value="1"/>
</dbReference>
<feature type="transmembrane region" description="Helical" evidence="5">
    <location>
        <begin position="62"/>
        <end position="84"/>
    </location>
</feature>
<comment type="subcellular location">
    <subcellularLocation>
        <location evidence="1">Membrane</location>
        <topology evidence="1">Multi-pass membrane protein</topology>
    </subcellularLocation>
</comment>
<dbReference type="PANTHER" id="PTHR11662">
    <property type="entry name" value="SOLUTE CARRIER FAMILY 17"/>
    <property type="match status" value="1"/>
</dbReference>
<protein>
    <submittedName>
        <fullName evidence="7">Inorganic phosphate cotransporter</fullName>
    </submittedName>
</protein>
<keyword evidence="3 5" id="KW-1133">Transmembrane helix</keyword>
<gene>
    <name evidence="7" type="primary">Picot_56</name>
    <name evidence="7" type="ORF">CEXT_473771</name>
</gene>
<dbReference type="InterPro" id="IPR050382">
    <property type="entry name" value="MFS_Na/Anion_cotransporter"/>
</dbReference>
<evidence type="ECO:0000259" key="6">
    <source>
        <dbReference type="PROSITE" id="PS50850"/>
    </source>
</evidence>
<dbReference type="EMBL" id="BPLR01013147">
    <property type="protein sequence ID" value="GIY59023.1"/>
    <property type="molecule type" value="Genomic_DNA"/>
</dbReference>
<reference evidence="7 8" key="1">
    <citation type="submission" date="2021-06" db="EMBL/GenBank/DDBJ databases">
        <title>Caerostris extrusa draft genome.</title>
        <authorList>
            <person name="Kono N."/>
            <person name="Arakawa K."/>
        </authorList>
    </citation>
    <scope>NUCLEOTIDE SEQUENCE [LARGE SCALE GENOMIC DNA]</scope>
</reference>
<keyword evidence="2 5" id="KW-0812">Transmembrane</keyword>
<feature type="transmembrane region" description="Helical" evidence="5">
    <location>
        <begin position="96"/>
        <end position="117"/>
    </location>
</feature>
<feature type="transmembrane region" description="Helical" evidence="5">
    <location>
        <begin position="129"/>
        <end position="150"/>
    </location>
</feature>
<dbReference type="SUPFAM" id="SSF103473">
    <property type="entry name" value="MFS general substrate transporter"/>
    <property type="match status" value="1"/>
</dbReference>
<evidence type="ECO:0000313" key="7">
    <source>
        <dbReference type="EMBL" id="GIY59023.1"/>
    </source>
</evidence>
<evidence type="ECO:0000256" key="3">
    <source>
        <dbReference type="ARBA" id="ARBA00022989"/>
    </source>
</evidence>
<keyword evidence="8" id="KW-1185">Reference proteome</keyword>
<feature type="transmembrane region" description="Helical" evidence="5">
    <location>
        <begin position="37"/>
        <end position="56"/>
    </location>
</feature>
<evidence type="ECO:0000256" key="1">
    <source>
        <dbReference type="ARBA" id="ARBA00004141"/>
    </source>
</evidence>
<keyword evidence="4 5" id="KW-0472">Membrane</keyword>
<evidence type="ECO:0000256" key="4">
    <source>
        <dbReference type="ARBA" id="ARBA00023136"/>
    </source>
</evidence>
<dbReference type="Proteomes" id="UP001054945">
    <property type="component" value="Unassembled WGS sequence"/>
</dbReference>
<evidence type="ECO:0000256" key="2">
    <source>
        <dbReference type="ARBA" id="ARBA00022692"/>
    </source>
</evidence>
<evidence type="ECO:0000313" key="8">
    <source>
        <dbReference type="Proteomes" id="UP001054945"/>
    </source>
</evidence>
<dbReference type="InterPro" id="IPR020846">
    <property type="entry name" value="MFS_dom"/>
</dbReference>
<organism evidence="7 8">
    <name type="scientific">Caerostris extrusa</name>
    <name type="common">Bark spider</name>
    <name type="synonym">Caerostris bankana</name>
    <dbReference type="NCBI Taxonomy" id="172846"/>
    <lineage>
        <taxon>Eukaryota</taxon>
        <taxon>Metazoa</taxon>
        <taxon>Ecdysozoa</taxon>
        <taxon>Arthropoda</taxon>
        <taxon>Chelicerata</taxon>
        <taxon>Arachnida</taxon>
        <taxon>Araneae</taxon>
        <taxon>Araneomorphae</taxon>
        <taxon>Entelegynae</taxon>
        <taxon>Araneoidea</taxon>
        <taxon>Araneidae</taxon>
        <taxon>Caerostris</taxon>
    </lineage>
</organism>
<accession>A0AAV4UMJ6</accession>
<dbReference type="Gene3D" id="1.20.1250.20">
    <property type="entry name" value="MFS general substrate transporter like domains"/>
    <property type="match status" value="1"/>
</dbReference>
<dbReference type="PROSITE" id="PS50850">
    <property type="entry name" value="MFS"/>
    <property type="match status" value="1"/>
</dbReference>